<dbReference type="HOGENOM" id="CLU_064661_0_0_10"/>
<protein>
    <recommendedName>
        <fullName evidence="3">6-bladed beta-propeller</fullName>
    </recommendedName>
</protein>
<evidence type="ECO:0000313" key="2">
    <source>
        <dbReference type="Proteomes" id="UP000014073"/>
    </source>
</evidence>
<dbReference type="STRING" id="547042.BACCOPRO_01034"/>
<comment type="caution">
    <text evidence="1">The sequence shown here is derived from an EMBL/GenBank/DDBJ whole genome shotgun (WGS) entry which is preliminary data.</text>
</comment>
<proteinExistence type="predicted"/>
<evidence type="ECO:0000313" key="1">
    <source>
        <dbReference type="EMBL" id="EEF75545.1"/>
    </source>
</evidence>
<dbReference type="eggNOG" id="ENOG50333WF">
    <property type="taxonomic scope" value="Bacteria"/>
</dbReference>
<dbReference type="AlphaFoldDB" id="S0F6A2"/>
<dbReference type="Pfam" id="PF15869">
    <property type="entry name" value="TolB_like"/>
    <property type="match status" value="1"/>
</dbReference>
<dbReference type="Proteomes" id="UP000014073">
    <property type="component" value="Unassembled WGS sequence"/>
</dbReference>
<evidence type="ECO:0008006" key="3">
    <source>
        <dbReference type="Google" id="ProtNLM"/>
    </source>
</evidence>
<accession>S0F6A2</accession>
<dbReference type="EMBL" id="ACBW01000082">
    <property type="protein sequence ID" value="EEF75545.1"/>
    <property type="molecule type" value="Genomic_DNA"/>
</dbReference>
<organism evidence="1 2">
    <name type="scientific">Phocaeicola coprophilus DSM 18228 = JCM 13818</name>
    <dbReference type="NCBI Taxonomy" id="547042"/>
    <lineage>
        <taxon>Bacteria</taxon>
        <taxon>Pseudomonadati</taxon>
        <taxon>Bacteroidota</taxon>
        <taxon>Bacteroidia</taxon>
        <taxon>Bacteroidales</taxon>
        <taxon>Bacteroidaceae</taxon>
        <taxon>Phocaeicola</taxon>
    </lineage>
</organism>
<name>S0F6A2_9BACT</name>
<keyword evidence="2" id="KW-1185">Reference proteome</keyword>
<sequence>MIIAIIEMKKLFSYLLLLVFLSAAGCAKKNASAYYSNGVKPDSVYTVEVHTLNDSSIWRFPLQMECTDSLLVILDYMDDCYFHVYTLSGNPKGKFARKGQGPGELLSANQFHLSPGKDTLYVYDGVSRKLVAYNLDTNLERDRSFTEYKIDYSILPPSETPFIIYDLLPLGGNQFLLKANQPNLRYGCINLATKQITSVYKDFPSEYVTGNAEEIWSVFSSDTRTFFKPDYARMFNATYIGGILELFSVGSGWELAMDTTLCIYEPVYGLAEGTVPAFVVGNEKTQLGFEDAYAGNEFIYALLHEKGDAMEPESVIVFDWQGNAVKEMRTGQRLARFCVDETHNVIYALASDEENGYKLVRICSD</sequence>
<reference evidence="1 2" key="1">
    <citation type="submission" date="2008-12" db="EMBL/GenBank/DDBJ databases">
        <authorList>
            <person name="Fulton L."/>
            <person name="Clifton S."/>
            <person name="Fulton B."/>
            <person name="Xu J."/>
            <person name="Minx P."/>
            <person name="Pepin K.H."/>
            <person name="Johnson M."/>
            <person name="Bhonagiri V."/>
            <person name="Nash W.E."/>
            <person name="Mardis E.R."/>
            <person name="Wilson R.K."/>
        </authorList>
    </citation>
    <scope>NUCLEOTIDE SEQUENCE [LARGE SCALE GENOMIC DNA]</scope>
    <source>
        <strain evidence="1 2">DSM 18228</strain>
    </source>
</reference>
<dbReference type="SUPFAM" id="SSF63825">
    <property type="entry name" value="YWTD domain"/>
    <property type="match status" value="1"/>
</dbReference>
<gene>
    <name evidence="1" type="ORF">BACCOPRO_01034</name>
</gene>